<keyword evidence="3" id="KW-1185">Reference proteome</keyword>
<dbReference type="GO" id="GO:0016301">
    <property type="term" value="F:kinase activity"/>
    <property type="evidence" value="ECO:0007669"/>
    <property type="project" value="InterPro"/>
</dbReference>
<sequence>MQKNLIVLIGGGHAAGKRTTAELIKTEVENLPENNGSSLHIEVLDMTTFEQSVTKNGSTSDEMSKHKFRPARVDFEALLDHLKSLLLHKEGEIQKLLIVHGCYALYNKEICDMSHMRVYIDSDADTRLIRWIRRDVLFTETETLEHILSTYLQGAKQEMTDYIFPTKERADVIMPRGAEANGVSLIVDGILPHTGFGKLLEHSGTSCLRPFQGERFDNQKGNFYELN</sequence>
<gene>
    <name evidence="2" type="ORF">PUMCH_000060</name>
</gene>
<dbReference type="SUPFAM" id="SSF52540">
    <property type="entry name" value="P-loop containing nucleoside triphosphate hydrolases"/>
    <property type="match status" value="1"/>
</dbReference>
<reference evidence="2 3" key="1">
    <citation type="submission" date="2023-10" db="EMBL/GenBank/DDBJ databases">
        <title>Draft Genome Sequence of Candida saopaulonensis from a very Premature Infant with Sepsis.</title>
        <authorList>
            <person name="Ning Y."/>
            <person name="Dai R."/>
            <person name="Xiao M."/>
            <person name="Xu Y."/>
            <person name="Yan Q."/>
            <person name="Zhang L."/>
        </authorList>
    </citation>
    <scope>NUCLEOTIDE SEQUENCE [LARGE SCALE GENOMIC DNA]</scope>
    <source>
        <strain evidence="2 3">19XY460</strain>
    </source>
</reference>
<dbReference type="RefSeq" id="XP_062875229.1">
    <property type="nucleotide sequence ID" value="XM_063019159.1"/>
</dbReference>
<proteinExistence type="predicted"/>
<organism evidence="2 3">
    <name type="scientific">Australozyma saopauloensis</name>
    <dbReference type="NCBI Taxonomy" id="291208"/>
    <lineage>
        <taxon>Eukaryota</taxon>
        <taxon>Fungi</taxon>
        <taxon>Dikarya</taxon>
        <taxon>Ascomycota</taxon>
        <taxon>Saccharomycotina</taxon>
        <taxon>Pichiomycetes</taxon>
        <taxon>Metschnikowiaceae</taxon>
        <taxon>Australozyma</taxon>
    </lineage>
</organism>
<dbReference type="PANTHER" id="PTHR10285">
    <property type="entry name" value="URIDINE KINASE"/>
    <property type="match status" value="1"/>
</dbReference>
<dbReference type="PRINTS" id="PR00988">
    <property type="entry name" value="URIDINKINASE"/>
</dbReference>
<name>A0AAX4H4D2_9ASCO</name>
<accession>A0AAX4H4D2</accession>
<dbReference type="Proteomes" id="UP001338582">
    <property type="component" value="Chromosome 1"/>
</dbReference>
<feature type="domain" description="Phosphoribulokinase/uridine kinase" evidence="1">
    <location>
        <begin position="94"/>
        <end position="179"/>
    </location>
</feature>
<dbReference type="Pfam" id="PF00485">
    <property type="entry name" value="PRK"/>
    <property type="match status" value="1"/>
</dbReference>
<evidence type="ECO:0000259" key="1">
    <source>
        <dbReference type="Pfam" id="PF00485"/>
    </source>
</evidence>
<dbReference type="AlphaFoldDB" id="A0AAX4H4D2"/>
<dbReference type="GO" id="GO:0005524">
    <property type="term" value="F:ATP binding"/>
    <property type="evidence" value="ECO:0007669"/>
    <property type="project" value="InterPro"/>
</dbReference>
<evidence type="ECO:0000313" key="2">
    <source>
        <dbReference type="EMBL" id="WPK22842.1"/>
    </source>
</evidence>
<evidence type="ECO:0000313" key="3">
    <source>
        <dbReference type="Proteomes" id="UP001338582"/>
    </source>
</evidence>
<dbReference type="GeneID" id="88171129"/>
<dbReference type="InterPro" id="IPR027417">
    <property type="entry name" value="P-loop_NTPase"/>
</dbReference>
<dbReference type="InterPro" id="IPR006083">
    <property type="entry name" value="PRK/URK"/>
</dbReference>
<protein>
    <recommendedName>
        <fullName evidence="1">Phosphoribulokinase/uridine kinase domain-containing protein</fullName>
    </recommendedName>
</protein>
<dbReference type="Gene3D" id="3.40.50.300">
    <property type="entry name" value="P-loop containing nucleotide triphosphate hydrolases"/>
    <property type="match status" value="1"/>
</dbReference>
<dbReference type="EMBL" id="CP138894">
    <property type="protein sequence ID" value="WPK22842.1"/>
    <property type="molecule type" value="Genomic_DNA"/>
</dbReference>
<dbReference type="KEGG" id="asau:88171129"/>